<keyword evidence="10 11" id="KW-0012">Acyltransferase</keyword>
<feature type="transmembrane region" description="Helical" evidence="12">
    <location>
        <begin position="219"/>
        <end position="243"/>
    </location>
</feature>
<evidence type="ECO:0000256" key="7">
    <source>
        <dbReference type="ARBA" id="ARBA00022841"/>
    </source>
</evidence>
<organism evidence="13">
    <name type="scientific">Candidatus Berkiella aquae</name>
    <dbReference type="NCBI Taxonomy" id="295108"/>
    <lineage>
        <taxon>Bacteria</taxon>
        <taxon>Pseudomonadati</taxon>
        <taxon>Pseudomonadota</taxon>
        <taxon>Gammaproteobacteria</taxon>
        <taxon>Candidatus Berkiellales</taxon>
        <taxon>Candidatus Berkiellaceae</taxon>
        <taxon>Candidatus Berkiella</taxon>
    </lineage>
</organism>
<comment type="pathway">
    <text evidence="2 11">Glycan biosynthesis; alginate biosynthesis.</text>
</comment>
<dbReference type="OrthoDB" id="139172at2"/>
<feature type="transmembrane region" description="Helical" evidence="12">
    <location>
        <begin position="487"/>
        <end position="503"/>
    </location>
</feature>
<keyword evidence="6 11" id="KW-0812">Transmembrane</keyword>
<dbReference type="EMBL" id="LKAJ02000001">
    <property type="protein sequence ID" value="MCS5712309.1"/>
    <property type="molecule type" value="Genomic_DNA"/>
</dbReference>
<name>A0A0Q9YW32_9GAMM</name>
<feature type="transmembrane region" description="Helical" evidence="12">
    <location>
        <begin position="53"/>
        <end position="69"/>
    </location>
</feature>
<dbReference type="RefSeq" id="WP_075067178.1">
    <property type="nucleotide sequence ID" value="NZ_LKAJ02000001.1"/>
</dbReference>
<feature type="transmembrane region" description="Helical" evidence="12">
    <location>
        <begin position="150"/>
        <end position="170"/>
    </location>
</feature>
<feature type="transmembrane region" description="Helical" evidence="12">
    <location>
        <begin position="360"/>
        <end position="380"/>
    </location>
</feature>
<dbReference type="UniPathway" id="UPA00286"/>
<feature type="transmembrane region" description="Helical" evidence="12">
    <location>
        <begin position="30"/>
        <end position="47"/>
    </location>
</feature>
<dbReference type="AlphaFoldDB" id="A0A0Q9YW32"/>
<keyword evidence="4 11" id="KW-1003">Cell membrane</keyword>
<sequence length="513" mass="58719">MLFDSYIFIFVFLPVCLLLYGLLTQYKQYGYALSWLVLASLFFYGWWNPPYLILLLTSIAVNFVIGQSLRQRAKQNKSNTVPLVFGVSLNLLFIGYFKYAYFFVSNLNQFTAQPIPFDPIILPLGISFFTFQKIAFLVDASRGEIKDFRFIDYCLFVTFFPQLIAGPIVQHKQIIPQFAFKDKLKISSDNFSIGLTLFLLGLFKKIALADSIAVYANAAFNGAAAGINLSFWEAWLGALAYALQLYFDFSGYSDMAIGLAFLFGIKLPLNFYSPYKAKSIIDFWHRWHMTLSSFLRDYLYIPLGGNRKGPVRRYVNLIITMLLGGLWHGANWTFVLWGMLHGLYLTINHGWRWLFGQRQISPLCCQLVTFFAVVVAWVPFRADNIQVTQSMLTSMFSLQSISLPKSVLTQFSALQEYVTILGLQGKGMFYNGLANWHYGLLWIIGLLGCAWLMPNTSQIMNQHFVPEGIAPERVSASRLSWQPSKRWALLLAMMALISIMLISEESEFLYFQF</sequence>
<keyword evidence="7 11" id="KW-0016">Alginate biosynthesis</keyword>
<feature type="transmembrane region" description="Helical" evidence="12">
    <location>
        <begin position="81"/>
        <end position="100"/>
    </location>
</feature>
<dbReference type="InterPro" id="IPR024194">
    <property type="entry name" value="Ac/AlaTfrase_AlgI/DltB"/>
</dbReference>
<evidence type="ECO:0000256" key="6">
    <source>
        <dbReference type="ARBA" id="ARBA00022692"/>
    </source>
</evidence>
<evidence type="ECO:0000313" key="14">
    <source>
        <dbReference type="EMBL" id="MCS5712309.1"/>
    </source>
</evidence>
<dbReference type="GO" id="GO:0042121">
    <property type="term" value="P:alginic acid biosynthetic process"/>
    <property type="evidence" value="ECO:0007669"/>
    <property type="project" value="UniProtKB-UniRule"/>
</dbReference>
<dbReference type="STRING" id="295108.HT99x_02573"/>
<evidence type="ECO:0000256" key="10">
    <source>
        <dbReference type="ARBA" id="ARBA00023315"/>
    </source>
</evidence>
<dbReference type="InterPro" id="IPR004299">
    <property type="entry name" value="MBOAT_fam"/>
</dbReference>
<dbReference type="EC" id="2.3.1.-" evidence="11"/>
<comment type="similarity">
    <text evidence="3 11">Belongs to the membrane-bound acyltransferase family.</text>
</comment>
<evidence type="ECO:0000256" key="3">
    <source>
        <dbReference type="ARBA" id="ARBA00010323"/>
    </source>
</evidence>
<dbReference type="PATRIC" id="fig|1590043.3.peg.2616"/>
<gene>
    <name evidence="13" type="primary">patA_3</name>
    <name evidence="14" type="ORF">HT99x_012780</name>
    <name evidence="13" type="ORF">HT99x_02573</name>
</gene>
<reference evidence="13" key="1">
    <citation type="submission" date="2015-09" db="EMBL/GenBank/DDBJ databases">
        <title>Draft Genome Sequences of Two Novel Amoeba-resistant Intranuclear Bacteria, Candidatus Berkiella cookevillensis and Candidatus Berkiella aquae.</title>
        <authorList>
            <person name="Mehari Y.T."/>
            <person name="Arivett B.A."/>
            <person name="Farone A.L."/>
            <person name="Gunderson J.H."/>
            <person name="Farone M.B."/>
        </authorList>
    </citation>
    <scope>NUCLEOTIDE SEQUENCE [LARGE SCALE GENOMIC DNA]</scope>
    <source>
        <strain evidence="13">HT99</strain>
    </source>
</reference>
<evidence type="ECO:0000313" key="15">
    <source>
        <dbReference type="Proteomes" id="UP000051497"/>
    </source>
</evidence>
<reference evidence="14" key="3">
    <citation type="submission" date="2021-06" db="EMBL/GenBank/DDBJ databases">
        <title>Genomic Description and Analysis of Intracellular Bacteria, Candidatus Berkiella cookevillensis and Candidatus Berkiella aquae.</title>
        <authorList>
            <person name="Kidane D.T."/>
            <person name="Mehari Y.T."/>
            <person name="Rice F.C."/>
            <person name="Arivett B.A."/>
            <person name="Farone A.L."/>
            <person name="Berk S.G."/>
            <person name="Farone M.B."/>
        </authorList>
    </citation>
    <scope>NUCLEOTIDE SEQUENCE</scope>
    <source>
        <strain evidence="14">HT99</strain>
    </source>
</reference>
<dbReference type="PIRSF" id="PIRSF500217">
    <property type="entry name" value="AlgI"/>
    <property type="match status" value="1"/>
</dbReference>
<feature type="transmembrane region" description="Helical" evidence="12">
    <location>
        <begin position="314"/>
        <end position="340"/>
    </location>
</feature>
<reference evidence="14" key="2">
    <citation type="journal article" date="2016" name="Genome Announc.">
        <title>Draft Genome Sequences of Two Novel Amoeba-Resistant Intranuclear Bacteria, 'Candidatus Berkiella cookevillensis' and 'Candidatus Berkiella aquae'.</title>
        <authorList>
            <person name="Mehari Y.T."/>
            <person name="Arivett B.A."/>
            <person name="Farone A.L."/>
            <person name="Gunderson J.H."/>
            <person name="Farone M.B."/>
        </authorList>
    </citation>
    <scope>NUCLEOTIDE SEQUENCE</scope>
    <source>
        <strain evidence="14">HT99</strain>
    </source>
</reference>
<keyword evidence="15" id="KW-1185">Reference proteome</keyword>
<keyword evidence="5 11" id="KW-0808">Transferase</keyword>
<dbReference type="Pfam" id="PF03062">
    <property type="entry name" value="MBOAT"/>
    <property type="match status" value="1"/>
</dbReference>
<evidence type="ECO:0000256" key="12">
    <source>
        <dbReference type="SAM" id="Phobius"/>
    </source>
</evidence>
<evidence type="ECO:0000256" key="11">
    <source>
        <dbReference type="PIRNR" id="PIRNR016636"/>
    </source>
</evidence>
<dbReference type="Proteomes" id="UP000051497">
    <property type="component" value="Unassembled WGS sequence"/>
</dbReference>
<evidence type="ECO:0000256" key="9">
    <source>
        <dbReference type="ARBA" id="ARBA00023136"/>
    </source>
</evidence>
<protein>
    <recommendedName>
        <fullName evidence="11">Probable alginate O-acetylase</fullName>
        <ecNumber evidence="11">2.3.1.-</ecNumber>
    </recommendedName>
</protein>
<dbReference type="PANTHER" id="PTHR13285">
    <property type="entry name" value="ACYLTRANSFERASE"/>
    <property type="match status" value="1"/>
</dbReference>
<comment type="caution">
    <text evidence="13">The sequence shown here is derived from an EMBL/GenBank/DDBJ whole genome shotgun (WGS) entry which is preliminary data.</text>
</comment>
<dbReference type="PIRSF" id="PIRSF016636">
    <property type="entry name" value="AlgI_DltB"/>
    <property type="match status" value="1"/>
</dbReference>
<dbReference type="GO" id="GO:0016746">
    <property type="term" value="F:acyltransferase activity"/>
    <property type="evidence" value="ECO:0007669"/>
    <property type="project" value="UniProtKB-KW"/>
</dbReference>
<proteinExistence type="inferred from homology"/>
<dbReference type="InterPro" id="IPR051085">
    <property type="entry name" value="MB_O-acyltransferase"/>
</dbReference>
<evidence type="ECO:0000256" key="2">
    <source>
        <dbReference type="ARBA" id="ARBA00005182"/>
    </source>
</evidence>
<accession>A0A0Q9YW32</accession>
<dbReference type="EMBL" id="LKAJ01000013">
    <property type="protein sequence ID" value="KRG20323.1"/>
    <property type="molecule type" value="Genomic_DNA"/>
</dbReference>
<keyword evidence="9 11" id="KW-0472">Membrane</keyword>
<evidence type="ECO:0000256" key="1">
    <source>
        <dbReference type="ARBA" id="ARBA00004651"/>
    </source>
</evidence>
<feature type="transmembrane region" description="Helical" evidence="12">
    <location>
        <begin position="433"/>
        <end position="453"/>
    </location>
</feature>
<dbReference type="GO" id="GO:0005886">
    <property type="term" value="C:plasma membrane"/>
    <property type="evidence" value="ECO:0007669"/>
    <property type="project" value="UniProtKB-SubCell"/>
</dbReference>
<feature type="transmembrane region" description="Helical" evidence="12">
    <location>
        <begin position="6"/>
        <end position="23"/>
    </location>
</feature>
<feature type="transmembrane region" description="Helical" evidence="12">
    <location>
        <begin position="120"/>
        <end position="138"/>
    </location>
</feature>
<comment type="subcellular location">
    <subcellularLocation>
        <location evidence="11">Cell inner membrane</location>
    </subcellularLocation>
    <subcellularLocation>
        <location evidence="1">Cell membrane</location>
        <topology evidence="1">Multi-pass membrane protein</topology>
    </subcellularLocation>
</comment>
<keyword evidence="11" id="KW-0997">Cell inner membrane</keyword>
<evidence type="ECO:0000256" key="8">
    <source>
        <dbReference type="ARBA" id="ARBA00022989"/>
    </source>
</evidence>
<evidence type="ECO:0000313" key="13">
    <source>
        <dbReference type="EMBL" id="KRG20323.1"/>
    </source>
</evidence>
<keyword evidence="8 12" id="KW-1133">Transmembrane helix</keyword>
<evidence type="ECO:0000256" key="5">
    <source>
        <dbReference type="ARBA" id="ARBA00022679"/>
    </source>
</evidence>
<feature type="transmembrane region" description="Helical" evidence="12">
    <location>
        <begin position="249"/>
        <end position="269"/>
    </location>
</feature>
<dbReference type="InterPro" id="IPR028362">
    <property type="entry name" value="AlgI"/>
</dbReference>
<feature type="transmembrane region" description="Helical" evidence="12">
    <location>
        <begin position="190"/>
        <end position="207"/>
    </location>
</feature>
<evidence type="ECO:0000256" key="4">
    <source>
        <dbReference type="ARBA" id="ARBA00022475"/>
    </source>
</evidence>
<dbReference type="PANTHER" id="PTHR13285:SF23">
    <property type="entry name" value="TEICHOIC ACID D-ALANYLTRANSFERASE"/>
    <property type="match status" value="1"/>
</dbReference>